<proteinExistence type="predicted"/>
<reference evidence="1" key="1">
    <citation type="submission" date="2025-08" db="UniProtKB">
        <authorList>
            <consortium name="RefSeq"/>
        </authorList>
    </citation>
    <scope>IDENTIFICATION</scope>
</reference>
<evidence type="ECO:0000313" key="1">
    <source>
        <dbReference type="RefSeq" id="XP_016970204.1"/>
    </source>
</evidence>
<dbReference type="OrthoDB" id="7812215at2759"/>
<dbReference type="InterPro" id="IPR006611">
    <property type="entry name" value="DUF1431_DROsp"/>
</dbReference>
<dbReference type="RefSeq" id="XP_016970204.2">
    <property type="nucleotide sequence ID" value="XM_017114715.2"/>
</dbReference>
<dbReference type="GeneID" id="108038019"/>
<accession>A0A6P4E1D5</accession>
<dbReference type="PANTHER" id="PTHR20977:SF0">
    <property type="entry name" value="AT13385P-RELATED"/>
    <property type="match status" value="1"/>
</dbReference>
<dbReference type="SMART" id="SM00689">
    <property type="entry name" value="DM6"/>
    <property type="match status" value="1"/>
</dbReference>
<name>A0A6P4E1D5_DRORH</name>
<protein>
    <submittedName>
        <fullName evidence="1">Uncharacterized protein LOC108038019</fullName>
    </submittedName>
</protein>
<dbReference type="PANTHER" id="PTHR20977">
    <property type="entry name" value="AT13385P-RELATED"/>
    <property type="match status" value="1"/>
</dbReference>
<organism evidence="1">
    <name type="scientific">Drosophila rhopaloa</name>
    <name type="common">Fruit fly</name>
    <dbReference type="NCBI Taxonomy" id="1041015"/>
    <lineage>
        <taxon>Eukaryota</taxon>
        <taxon>Metazoa</taxon>
        <taxon>Ecdysozoa</taxon>
        <taxon>Arthropoda</taxon>
        <taxon>Hexapoda</taxon>
        <taxon>Insecta</taxon>
        <taxon>Pterygota</taxon>
        <taxon>Neoptera</taxon>
        <taxon>Endopterygota</taxon>
        <taxon>Diptera</taxon>
        <taxon>Brachycera</taxon>
        <taxon>Muscomorpha</taxon>
        <taxon>Ephydroidea</taxon>
        <taxon>Drosophilidae</taxon>
        <taxon>Drosophila</taxon>
        <taxon>Sophophora</taxon>
    </lineage>
</organism>
<sequence length="297" mass="34478">MLSFLAKRIVWMPSAPGLSKFRRTFHLTALLAKKDMRLCPQSPVPDCKVVNKRPCSPTDPPVRPCSEEDCSHPRYPCCVNTRIAGNPCSESSQKSGSSKVRQPFVSMWGDYKDKRYDRPETLWHYPEECCPPCGDVRFDVLYYKPSDKCREYQRTWWECCPRMVPRRVCCWCDAIPPQVLRRNLPLCPRTACLQDHDKKRYKCLNEKSKGCTRFRMPCCRTARNPPDCTAYPPPSDCEKIKCPFPSYSECLQEDPAEIPSRPPECECLSKPSICDQFRRANHLSKHDIIWPCCRRSP</sequence>
<dbReference type="AlphaFoldDB" id="A0A6P4E1D5"/>
<dbReference type="RefSeq" id="XP_016970204.1">
    <property type="nucleotide sequence ID" value="XM_017114715.1"/>
</dbReference>
<gene>
    <name evidence="1" type="primary">LOC108038019</name>
</gene>
<dbReference type="Pfam" id="PF07248">
    <property type="entry name" value="DUF1431"/>
    <property type="match status" value="1"/>
</dbReference>